<name>A0A858RCZ1_9BACT</name>
<dbReference type="KEGG" id="luo:HHL09_01735"/>
<dbReference type="RefSeq" id="WP_169452776.1">
    <property type="nucleotide sequence ID" value="NZ_CP051774.1"/>
</dbReference>
<sequence>MSVASPLVGSNDSVERRDGSLNFGGWGSRYTLDKYVSFTVTTEPGFEATLTHISFKSFEDEGVGSRNPAPGITSFTLAYRVDRGTWNFGETYYTIPRGEIVWDFQDIQTGGTVEFALFATADFPGADLSIDTLNVYGTVPEPSGAILAGLSGAVTLRRRRRN</sequence>
<dbReference type="EMBL" id="CP051774">
    <property type="protein sequence ID" value="QJE94555.1"/>
    <property type="molecule type" value="Genomic_DNA"/>
</dbReference>
<gene>
    <name evidence="1" type="ORF">HHL09_01735</name>
</gene>
<accession>A0A858RCZ1</accession>
<dbReference type="InterPro" id="IPR013424">
    <property type="entry name" value="Ice-binding_C"/>
</dbReference>
<evidence type="ECO:0000313" key="2">
    <source>
        <dbReference type="Proteomes" id="UP000501812"/>
    </source>
</evidence>
<dbReference type="NCBIfam" id="TIGR02595">
    <property type="entry name" value="PEP_CTERM"/>
    <property type="match status" value="1"/>
</dbReference>
<reference evidence="1 2" key="1">
    <citation type="submission" date="2020-04" db="EMBL/GenBank/DDBJ databases">
        <title>Luteolibacter sp. G-1-1-1 isolated from soil.</title>
        <authorList>
            <person name="Dahal R.H."/>
        </authorList>
    </citation>
    <scope>NUCLEOTIDE SEQUENCE [LARGE SCALE GENOMIC DNA]</scope>
    <source>
        <strain evidence="1 2">G-1-1-1</strain>
    </source>
</reference>
<evidence type="ECO:0000313" key="1">
    <source>
        <dbReference type="EMBL" id="QJE94555.1"/>
    </source>
</evidence>
<organism evidence="1 2">
    <name type="scientific">Luteolibacter luteus</name>
    <dbReference type="NCBI Taxonomy" id="2728835"/>
    <lineage>
        <taxon>Bacteria</taxon>
        <taxon>Pseudomonadati</taxon>
        <taxon>Verrucomicrobiota</taxon>
        <taxon>Verrucomicrobiia</taxon>
        <taxon>Verrucomicrobiales</taxon>
        <taxon>Verrucomicrobiaceae</taxon>
        <taxon>Luteolibacter</taxon>
    </lineage>
</organism>
<dbReference type="Proteomes" id="UP000501812">
    <property type="component" value="Chromosome"/>
</dbReference>
<protein>
    <submittedName>
        <fullName evidence="1">PEP-CTERM sorting domain-containing protein</fullName>
    </submittedName>
</protein>
<proteinExistence type="predicted"/>
<keyword evidence="2" id="KW-1185">Reference proteome</keyword>
<dbReference type="AlphaFoldDB" id="A0A858RCZ1"/>